<keyword evidence="2" id="KW-1185">Reference proteome</keyword>
<evidence type="ECO:0008006" key="3">
    <source>
        <dbReference type="Google" id="ProtNLM"/>
    </source>
</evidence>
<evidence type="ECO:0000313" key="1">
    <source>
        <dbReference type="EMBL" id="GGB75725.1"/>
    </source>
</evidence>
<dbReference type="SUPFAM" id="SSF56935">
    <property type="entry name" value="Porins"/>
    <property type="match status" value="1"/>
</dbReference>
<evidence type="ECO:0000313" key="2">
    <source>
        <dbReference type="Proteomes" id="UP000614261"/>
    </source>
</evidence>
<name>A0ABQ1JSJ1_9SPHN</name>
<gene>
    <name evidence="1" type="ORF">GCM10010833_33730</name>
</gene>
<dbReference type="RefSeq" id="WP_188515624.1">
    <property type="nucleotide sequence ID" value="NZ_BMGD01000008.1"/>
</dbReference>
<comment type="caution">
    <text evidence="1">The sequence shown here is derived from an EMBL/GenBank/DDBJ whole genome shotgun (WGS) entry which is preliminary data.</text>
</comment>
<organism evidence="1 2">
    <name type="scientific">Blastomonas aquatica</name>
    <dbReference type="NCBI Taxonomy" id="1510276"/>
    <lineage>
        <taxon>Bacteria</taxon>
        <taxon>Pseudomonadati</taxon>
        <taxon>Pseudomonadota</taxon>
        <taxon>Alphaproteobacteria</taxon>
        <taxon>Sphingomonadales</taxon>
        <taxon>Sphingomonadaceae</taxon>
        <taxon>Blastomonas</taxon>
    </lineage>
</organism>
<dbReference type="Pfam" id="PF10082">
    <property type="entry name" value="BBP2_2"/>
    <property type="match status" value="1"/>
</dbReference>
<proteinExistence type="predicted"/>
<sequence>MAAAGLAAVALGWGGGASAQELDPFGSIVDRARPGNAAPPINWGGFEVTPRIGAEVEAIDNVFASEQLNVSDVTVAINPSVLIAQRRSDRFFSLDVSTGFVKFLDETVDDRFRAQIRGQARLGLGTRTRPFFGFEFRQNDARNAARVSLSNIEQPLKLTSYGGNLGVEQEFGPFTATAEGRFRRTTFDGVFVAGQTQVDAGFRDFDLLAGRARLSYSVNPAQRFYVEANFDRRDFSTSPLNAPALPVLQGNRSSESVAIRVGYARQLTELLLLDVNVGYLKQEFDDPRFSGPSAYSFDGRLSYSPSQLTRFQLRASRTVDDTVNPLFTGLLRTEFSFGVEHELRRDLVLSSEARYVKLDSGDNTADGSEYWLTGTARYYFTRNILLRLQAEYFRRDGVFAGDQTRGLIGVAYVF</sequence>
<dbReference type="Proteomes" id="UP000614261">
    <property type="component" value="Unassembled WGS sequence"/>
</dbReference>
<reference evidence="2" key="1">
    <citation type="journal article" date="2019" name="Int. J. Syst. Evol. Microbiol.">
        <title>The Global Catalogue of Microorganisms (GCM) 10K type strain sequencing project: providing services to taxonomists for standard genome sequencing and annotation.</title>
        <authorList>
            <consortium name="The Broad Institute Genomics Platform"/>
            <consortium name="The Broad Institute Genome Sequencing Center for Infectious Disease"/>
            <person name="Wu L."/>
            <person name="Ma J."/>
        </authorList>
    </citation>
    <scope>NUCLEOTIDE SEQUENCE [LARGE SCALE GENOMIC DNA]</scope>
    <source>
        <strain evidence="2">CGMCC 1.12851</strain>
    </source>
</reference>
<protein>
    <recommendedName>
        <fullName evidence="3">Outer membrane beta-barrel protein</fullName>
    </recommendedName>
</protein>
<dbReference type="InterPro" id="IPR018759">
    <property type="entry name" value="BBP2_2"/>
</dbReference>
<accession>A0ABQ1JSJ1</accession>
<dbReference type="EMBL" id="BMGD01000008">
    <property type="protein sequence ID" value="GGB75725.1"/>
    <property type="molecule type" value="Genomic_DNA"/>
</dbReference>